<keyword evidence="1" id="KW-0812">Transmembrane</keyword>
<feature type="transmembrane region" description="Helical" evidence="1">
    <location>
        <begin position="49"/>
        <end position="68"/>
    </location>
</feature>
<dbReference type="AlphaFoldDB" id="A0AA90ZYV3"/>
<feature type="transmembrane region" description="Helical" evidence="1">
    <location>
        <begin position="88"/>
        <end position="108"/>
    </location>
</feature>
<keyword evidence="1" id="KW-1133">Transmembrane helix</keyword>
<organism evidence="2 3">
    <name type="scientific">Segatella copri</name>
    <dbReference type="NCBI Taxonomy" id="165179"/>
    <lineage>
        <taxon>Bacteria</taxon>
        <taxon>Pseudomonadati</taxon>
        <taxon>Bacteroidota</taxon>
        <taxon>Bacteroidia</taxon>
        <taxon>Bacteroidales</taxon>
        <taxon>Prevotellaceae</taxon>
        <taxon>Segatella</taxon>
    </lineage>
</organism>
<evidence type="ECO:0000313" key="2">
    <source>
        <dbReference type="EMBL" id="MQN91349.1"/>
    </source>
</evidence>
<dbReference type="Proteomes" id="UP000420635">
    <property type="component" value="Unassembled WGS sequence"/>
</dbReference>
<dbReference type="EMBL" id="VZBQ01000163">
    <property type="protein sequence ID" value="MQN91349.1"/>
    <property type="molecule type" value="Genomic_DNA"/>
</dbReference>
<feature type="transmembrane region" description="Helical" evidence="1">
    <location>
        <begin position="25"/>
        <end position="42"/>
    </location>
</feature>
<keyword evidence="1" id="KW-0472">Membrane</keyword>
<comment type="caution">
    <text evidence="2">The sequence shown here is derived from an EMBL/GenBank/DDBJ whole genome shotgun (WGS) entry which is preliminary data.</text>
</comment>
<evidence type="ECO:0000256" key="1">
    <source>
        <dbReference type="SAM" id="Phobius"/>
    </source>
</evidence>
<feature type="non-terminal residue" evidence="2">
    <location>
        <position position="1"/>
    </location>
</feature>
<gene>
    <name evidence="2" type="ORF">F7D59_16195</name>
</gene>
<sequence length="130" mass="15065">NMILWTSYLLLMFCYDKNFLGDHHPVTSIVAAACLIGSFFIFRKQLRLSTWGANIRMAIATVVVFWVPVEVLGRLDFFKEIWIEPEKYTTQMISILVAFVVLLGYIMIASKRRLTLNQVNNEENNLEKTT</sequence>
<evidence type="ECO:0000313" key="3">
    <source>
        <dbReference type="Proteomes" id="UP000420635"/>
    </source>
</evidence>
<proteinExistence type="predicted"/>
<name>A0AA90ZYV3_9BACT</name>
<accession>A0AA90ZYV3</accession>
<reference evidence="3" key="1">
    <citation type="submission" date="2019-09" db="EMBL/GenBank/DDBJ databases">
        <title>Distinct polysaccharide growth profiles of human intestinal Prevotella copri isolates.</title>
        <authorList>
            <person name="Fehlner-Peach H."/>
            <person name="Magnabosco C."/>
            <person name="Raghavan V."/>
            <person name="Scher J.U."/>
            <person name="Tett A."/>
            <person name="Cox L.M."/>
            <person name="Gottsegen C."/>
            <person name="Watters A."/>
            <person name="Wiltshire- Gordon J.D."/>
            <person name="Segata N."/>
            <person name="Bonneau R."/>
            <person name="Littman D.R."/>
        </authorList>
    </citation>
    <scope>NUCLEOTIDE SEQUENCE [LARGE SCALE GENOMIC DNA]</scope>
    <source>
        <strain evidence="3">iP54</strain>
    </source>
</reference>
<protein>
    <submittedName>
        <fullName evidence="2">Uncharacterized protein</fullName>
    </submittedName>
</protein>